<keyword evidence="2" id="KW-1185">Reference proteome</keyword>
<gene>
    <name evidence="1" type="ORF">C2S53_004945</name>
</gene>
<evidence type="ECO:0000313" key="1">
    <source>
        <dbReference type="EMBL" id="KAH6822874.1"/>
    </source>
</evidence>
<accession>A0AAD4IX24</accession>
<dbReference type="AlphaFoldDB" id="A0AAD4IX24"/>
<sequence length="52" mass="6161">MIVGEEAEDEEKGEAVRFMKDRFLFVFNNNSKRTRWDCSFAIRSRGRWGKCG</sequence>
<dbReference type="EMBL" id="SDAM02001180">
    <property type="protein sequence ID" value="KAH6822874.1"/>
    <property type="molecule type" value="Genomic_DNA"/>
</dbReference>
<organism evidence="1 2">
    <name type="scientific">Perilla frutescens var. hirtella</name>
    <name type="common">Perilla citriodora</name>
    <name type="synonym">Perilla setoyensis</name>
    <dbReference type="NCBI Taxonomy" id="608512"/>
    <lineage>
        <taxon>Eukaryota</taxon>
        <taxon>Viridiplantae</taxon>
        <taxon>Streptophyta</taxon>
        <taxon>Embryophyta</taxon>
        <taxon>Tracheophyta</taxon>
        <taxon>Spermatophyta</taxon>
        <taxon>Magnoliopsida</taxon>
        <taxon>eudicotyledons</taxon>
        <taxon>Gunneridae</taxon>
        <taxon>Pentapetalae</taxon>
        <taxon>asterids</taxon>
        <taxon>lamiids</taxon>
        <taxon>Lamiales</taxon>
        <taxon>Lamiaceae</taxon>
        <taxon>Nepetoideae</taxon>
        <taxon>Elsholtzieae</taxon>
        <taxon>Perilla</taxon>
    </lineage>
</organism>
<reference evidence="1 2" key="1">
    <citation type="journal article" date="2021" name="Nat. Commun.">
        <title>Incipient diploidization of the medicinal plant Perilla within 10,000 years.</title>
        <authorList>
            <person name="Zhang Y."/>
            <person name="Shen Q."/>
            <person name="Leng L."/>
            <person name="Zhang D."/>
            <person name="Chen S."/>
            <person name="Shi Y."/>
            <person name="Ning Z."/>
            <person name="Chen S."/>
        </authorList>
    </citation>
    <scope>NUCLEOTIDE SEQUENCE [LARGE SCALE GENOMIC DNA]</scope>
    <source>
        <strain evidence="2">cv. PC099</strain>
    </source>
</reference>
<name>A0AAD4IX24_PERFH</name>
<comment type="caution">
    <text evidence="1">The sequence shown here is derived from an EMBL/GenBank/DDBJ whole genome shotgun (WGS) entry which is preliminary data.</text>
</comment>
<evidence type="ECO:0000313" key="2">
    <source>
        <dbReference type="Proteomes" id="UP001190926"/>
    </source>
</evidence>
<proteinExistence type="predicted"/>
<protein>
    <submittedName>
        <fullName evidence="1">Uncharacterized protein</fullName>
    </submittedName>
</protein>
<dbReference type="Proteomes" id="UP001190926">
    <property type="component" value="Unassembled WGS sequence"/>
</dbReference>